<name>A0A975FC61_9GAMM</name>
<sequence length="57" mass="6872">MNTVMTARLHHNEIRNRSHAFVQKWREESREEAEAKSFWDAFFSVFGIERKDVAVFE</sequence>
<reference evidence="1" key="1">
    <citation type="submission" date="2021-04" db="EMBL/GenBank/DDBJ databases">
        <title>Genomics, taxonomy and metabolism of representatives of sulfur bacteria of the genus Thiothrix: Thiothrix fructosivorans QT, Thiothrix unzii A1T and three new species, Thiothrix subterranea sp. nov., Thiothrix litoralis sp. nov. and 'Candidatus Thiothrix anitrata' sp. nov.</title>
        <authorList>
            <person name="Ravin N.V."/>
            <person name="Smolyakov D."/>
            <person name="Rudenko T.S."/>
            <person name="Mardanov A.V."/>
            <person name="Beletsky A.V."/>
            <person name="Markov N.D."/>
            <person name="Fomenkov A.I."/>
            <person name="Roberts R.J."/>
            <person name="Karnachuk O.V."/>
            <person name="Novikov A."/>
            <person name="Grabovich M.Y."/>
        </authorList>
    </citation>
    <scope>NUCLEOTIDE SEQUENCE</scope>
    <source>
        <strain evidence="1">A1</strain>
    </source>
</reference>
<protein>
    <submittedName>
        <fullName evidence="1">Uncharacterized protein</fullName>
    </submittedName>
</protein>
<proteinExistence type="predicted"/>
<dbReference type="RefSeq" id="WP_210219750.1">
    <property type="nucleotide sequence ID" value="NZ_CP072793.1"/>
</dbReference>
<accession>A0A975FC61</accession>
<dbReference type="Proteomes" id="UP000672009">
    <property type="component" value="Chromosome"/>
</dbReference>
<gene>
    <name evidence="1" type="ORF">J9260_03950</name>
</gene>
<evidence type="ECO:0000313" key="1">
    <source>
        <dbReference type="EMBL" id="QTR54255.1"/>
    </source>
</evidence>
<dbReference type="EMBL" id="CP072793">
    <property type="protein sequence ID" value="QTR54255.1"/>
    <property type="molecule type" value="Genomic_DNA"/>
</dbReference>
<evidence type="ECO:0000313" key="2">
    <source>
        <dbReference type="Proteomes" id="UP000672009"/>
    </source>
</evidence>
<dbReference type="AlphaFoldDB" id="A0A975FC61"/>
<keyword evidence="2" id="KW-1185">Reference proteome</keyword>
<dbReference type="KEGG" id="tun:J9260_03950"/>
<organism evidence="1 2">
    <name type="scientific">Thiothrix unzii</name>
    <dbReference type="NCBI Taxonomy" id="111769"/>
    <lineage>
        <taxon>Bacteria</taxon>
        <taxon>Pseudomonadati</taxon>
        <taxon>Pseudomonadota</taxon>
        <taxon>Gammaproteobacteria</taxon>
        <taxon>Thiotrichales</taxon>
        <taxon>Thiotrichaceae</taxon>
        <taxon>Thiothrix</taxon>
    </lineage>
</organism>